<evidence type="ECO:0000313" key="1">
    <source>
        <dbReference type="EMBL" id="CAK1550172.1"/>
    </source>
</evidence>
<comment type="caution">
    <text evidence="1">The sequence shown here is derived from an EMBL/GenBank/DDBJ whole genome shotgun (WGS) entry which is preliminary data.</text>
</comment>
<dbReference type="Proteomes" id="UP001497472">
    <property type="component" value="Unassembled WGS sequence"/>
</dbReference>
<gene>
    <name evidence="1" type="ORF">LNINA_LOCUS9410</name>
</gene>
<dbReference type="AlphaFoldDB" id="A0AAV1JP02"/>
<name>A0AAV1JP02_9NEOP</name>
<protein>
    <submittedName>
        <fullName evidence="1">Uncharacterized protein</fullName>
    </submittedName>
</protein>
<accession>A0AAV1JP02</accession>
<keyword evidence="2" id="KW-1185">Reference proteome</keyword>
<dbReference type="EMBL" id="CAVLEF010000079">
    <property type="protein sequence ID" value="CAK1550172.1"/>
    <property type="molecule type" value="Genomic_DNA"/>
</dbReference>
<sequence length="86" mass="10148">MDIEDIFIHYFISRDTNDAAKGVSSRHIRDWLRPANDEIHHAHPFTRLYRESIIWHVMVKRKASCCLCSCDSHMIRSSYDSELGQQ</sequence>
<organism evidence="1 2">
    <name type="scientific">Leptosia nina</name>
    <dbReference type="NCBI Taxonomy" id="320188"/>
    <lineage>
        <taxon>Eukaryota</taxon>
        <taxon>Metazoa</taxon>
        <taxon>Ecdysozoa</taxon>
        <taxon>Arthropoda</taxon>
        <taxon>Hexapoda</taxon>
        <taxon>Insecta</taxon>
        <taxon>Pterygota</taxon>
        <taxon>Neoptera</taxon>
        <taxon>Endopterygota</taxon>
        <taxon>Lepidoptera</taxon>
        <taxon>Glossata</taxon>
        <taxon>Ditrysia</taxon>
        <taxon>Papilionoidea</taxon>
        <taxon>Pieridae</taxon>
        <taxon>Pierinae</taxon>
        <taxon>Leptosia</taxon>
    </lineage>
</organism>
<reference evidence="1 2" key="1">
    <citation type="submission" date="2023-11" db="EMBL/GenBank/DDBJ databases">
        <authorList>
            <person name="Okamura Y."/>
        </authorList>
    </citation>
    <scope>NUCLEOTIDE SEQUENCE [LARGE SCALE GENOMIC DNA]</scope>
</reference>
<evidence type="ECO:0000313" key="2">
    <source>
        <dbReference type="Proteomes" id="UP001497472"/>
    </source>
</evidence>
<proteinExistence type="predicted"/>